<reference evidence="1 2" key="1">
    <citation type="submission" date="2024-12" db="EMBL/GenBank/DDBJ databases">
        <title>Forecasting of Potato common scab and diversities of Pathogenic streptomyces spp. in china.</title>
        <authorList>
            <person name="Handique U."/>
            <person name="Wu J."/>
        </authorList>
    </citation>
    <scope>NUCLEOTIDE SEQUENCE [LARGE SCALE GENOMIC DNA]</scope>
    <source>
        <strain evidence="1 2">ZRIMU1530</strain>
    </source>
</reference>
<name>A0ABW9I1B3_9ACTN</name>
<evidence type="ECO:0000313" key="1">
    <source>
        <dbReference type="EMBL" id="MFM9612882.1"/>
    </source>
</evidence>
<protein>
    <submittedName>
        <fullName evidence="1">Relaxase MobL</fullName>
    </submittedName>
</protein>
<evidence type="ECO:0000313" key="2">
    <source>
        <dbReference type="Proteomes" id="UP001631957"/>
    </source>
</evidence>
<dbReference type="RefSeq" id="WP_409111111.1">
    <property type="nucleotide sequence ID" value="NZ_JBJVNI010000017.1"/>
</dbReference>
<dbReference type="Proteomes" id="UP001631957">
    <property type="component" value="Unassembled WGS sequence"/>
</dbReference>
<organism evidence="1 2">
    <name type="scientific">Streptomyces niveiscabiei</name>
    <dbReference type="NCBI Taxonomy" id="164115"/>
    <lineage>
        <taxon>Bacteria</taxon>
        <taxon>Bacillati</taxon>
        <taxon>Actinomycetota</taxon>
        <taxon>Actinomycetes</taxon>
        <taxon>Kitasatosporales</taxon>
        <taxon>Streptomycetaceae</taxon>
        <taxon>Streptomyces</taxon>
    </lineage>
</organism>
<dbReference type="Pfam" id="PF18555">
    <property type="entry name" value="MobL"/>
    <property type="match status" value="1"/>
</dbReference>
<dbReference type="InterPro" id="IPR041073">
    <property type="entry name" value="MobL"/>
</dbReference>
<dbReference type="EMBL" id="JBJVNI010000017">
    <property type="protein sequence ID" value="MFM9612882.1"/>
    <property type="molecule type" value="Genomic_DNA"/>
</dbReference>
<sequence>MGLKQDIIVVNEFSVPLPGGRGSRGATPGDYVTRYMAREQATELLAPIQRLRTDDFIMRYMARESAVERAGISRGAAKHEMRQAQGDGGVAFGYGSVSLSDEQLRAAGNDIQQHFENGKTVLKTVLSFDEEYLRKHRIVDQDFRCEARGDYRGHIDQMKLRMAIMHGLERMSSGTSGFDDLRYVGVIQVDTEHVHCHLAMVDGGRGQVTKNGTQRGKLLDRHKSRLRRGVDAWLDEKHAVAHLSSAVGYERRNVTTFIKRWAHERIRAESLPQFLLACLPADRSLWRAGSHDARMRKANQLVTEVVKEQLDRAGSPMPEAMERIVDYANERRAKESLSTEEWLKLVEQGRTQIMERAVNGIYQMLRAMPESELRVRTPMLEVMGMDYQQMAVLAADRQGEDENREADLVSFGFRLRSYASRLQHHREKAGVYRDLAHQWEQAEKADVAAEDSRPLYDFYRFEENYHRRLMSKYRHFLPFPGDGGQWYEQQQDVATYGQRLLSLMALRADASLQRMKDPEEAENLGRTIYDQPGGRLLTEGKRGRAVLDARIRTMKQSYDQKLNNLRADLASSGLVLRVGSSAEDQASTETDAVSTDFKIVAGAAYDFDEVKALDLHHLGYDFVTDVEIGPHAHQTFVETTRDRRRLLLAAMDYLDQSGQAEAIPDLPVDDVAAMTRVSRELAPQQTDEKSSTLVLRSRIAELRAEREQAERMRWSKASSLDAGLVVRVQAQVDQAVTTANAGMVFDSQSSPIPTDFEREQKD</sequence>
<gene>
    <name evidence="1" type="primary">mobL</name>
    <name evidence="1" type="ORF">ACKI18_29790</name>
</gene>
<comment type="caution">
    <text evidence="1">The sequence shown here is derived from an EMBL/GenBank/DDBJ whole genome shotgun (WGS) entry which is preliminary data.</text>
</comment>
<accession>A0ABW9I1B3</accession>
<keyword evidence="2" id="KW-1185">Reference proteome</keyword>
<proteinExistence type="predicted"/>